<evidence type="ECO:0000313" key="3">
    <source>
        <dbReference type="Proteomes" id="UP001187192"/>
    </source>
</evidence>
<feature type="region of interest" description="Disordered" evidence="1">
    <location>
        <begin position="1"/>
        <end position="21"/>
    </location>
</feature>
<keyword evidence="3" id="KW-1185">Reference proteome</keyword>
<accession>A0AA88DIE9</accession>
<name>A0AA88DIE9_FICCA</name>
<protein>
    <submittedName>
        <fullName evidence="2">Uncharacterized protein</fullName>
    </submittedName>
</protein>
<sequence length="87" mass="9237">MQTCKSCPQEGTKAAETRNKSSSYPCELVSVLDSQALCKPPQAGVGAGPASARCFANPQELIIEVDMPTIGKMELDPPATRKLQVES</sequence>
<dbReference type="Gramene" id="FCD_00036426-RA">
    <property type="protein sequence ID" value="FCD_00036426-RA:cds"/>
    <property type="gene ID" value="FCD_00036426"/>
</dbReference>
<gene>
    <name evidence="2" type="ORF">TIFTF001_014250</name>
</gene>
<evidence type="ECO:0000313" key="2">
    <source>
        <dbReference type="EMBL" id="GMN45054.1"/>
    </source>
</evidence>
<proteinExistence type="predicted"/>
<dbReference type="EMBL" id="BTGU01000019">
    <property type="protein sequence ID" value="GMN45054.1"/>
    <property type="molecule type" value="Genomic_DNA"/>
</dbReference>
<comment type="caution">
    <text evidence="2">The sequence shown here is derived from an EMBL/GenBank/DDBJ whole genome shotgun (WGS) entry which is preliminary data.</text>
</comment>
<evidence type="ECO:0000256" key="1">
    <source>
        <dbReference type="SAM" id="MobiDB-lite"/>
    </source>
</evidence>
<reference evidence="2" key="1">
    <citation type="submission" date="2023-07" db="EMBL/GenBank/DDBJ databases">
        <title>draft genome sequence of fig (Ficus carica).</title>
        <authorList>
            <person name="Takahashi T."/>
            <person name="Nishimura K."/>
        </authorList>
    </citation>
    <scope>NUCLEOTIDE SEQUENCE</scope>
</reference>
<organism evidence="2 3">
    <name type="scientific">Ficus carica</name>
    <name type="common">Common fig</name>
    <dbReference type="NCBI Taxonomy" id="3494"/>
    <lineage>
        <taxon>Eukaryota</taxon>
        <taxon>Viridiplantae</taxon>
        <taxon>Streptophyta</taxon>
        <taxon>Embryophyta</taxon>
        <taxon>Tracheophyta</taxon>
        <taxon>Spermatophyta</taxon>
        <taxon>Magnoliopsida</taxon>
        <taxon>eudicotyledons</taxon>
        <taxon>Gunneridae</taxon>
        <taxon>Pentapetalae</taxon>
        <taxon>rosids</taxon>
        <taxon>fabids</taxon>
        <taxon>Rosales</taxon>
        <taxon>Moraceae</taxon>
        <taxon>Ficeae</taxon>
        <taxon>Ficus</taxon>
    </lineage>
</organism>
<dbReference type="Proteomes" id="UP001187192">
    <property type="component" value="Unassembled WGS sequence"/>
</dbReference>
<dbReference type="AlphaFoldDB" id="A0AA88DIE9"/>